<dbReference type="PANTHER" id="PTHR31793">
    <property type="entry name" value="4-HYDROXYBENZOYL-COA THIOESTERASE FAMILY MEMBER"/>
    <property type="match status" value="1"/>
</dbReference>
<dbReference type="EC" id="3.1.2.-" evidence="2"/>
<proteinExistence type="predicted"/>
<accession>A0ABV7FMG1</accession>
<evidence type="ECO:0000313" key="2">
    <source>
        <dbReference type="EMBL" id="MFC3120534.1"/>
    </source>
</evidence>
<comment type="caution">
    <text evidence="2">The sequence shown here is derived from an EMBL/GenBank/DDBJ whole genome shotgun (WGS) entry which is preliminary data.</text>
</comment>
<dbReference type="EMBL" id="JBHRSW010000005">
    <property type="protein sequence ID" value="MFC3120534.1"/>
    <property type="molecule type" value="Genomic_DNA"/>
</dbReference>
<keyword evidence="1 2" id="KW-0378">Hydrolase</keyword>
<keyword evidence="3" id="KW-1185">Reference proteome</keyword>
<dbReference type="PANTHER" id="PTHR31793:SF37">
    <property type="entry name" value="ACYL-COA THIOESTER HYDROLASE YBGC"/>
    <property type="match status" value="1"/>
</dbReference>
<name>A0ABV7FMG1_9ALTE</name>
<dbReference type="GO" id="GO:0016787">
    <property type="term" value="F:hydrolase activity"/>
    <property type="evidence" value="ECO:0007669"/>
    <property type="project" value="UniProtKB-KW"/>
</dbReference>
<protein>
    <submittedName>
        <fullName evidence="2">Acyl-CoA thioesterase</fullName>
        <ecNumber evidence="2">3.1.2.-</ecNumber>
    </submittedName>
</protein>
<dbReference type="Proteomes" id="UP001595478">
    <property type="component" value="Unassembled WGS sequence"/>
</dbReference>
<dbReference type="InterPro" id="IPR050563">
    <property type="entry name" value="4-hydroxybenzoyl-CoA_TE"/>
</dbReference>
<dbReference type="Pfam" id="PF13279">
    <property type="entry name" value="4HBT_2"/>
    <property type="match status" value="1"/>
</dbReference>
<dbReference type="RefSeq" id="WP_376918673.1">
    <property type="nucleotide sequence ID" value="NZ_JBHRSW010000005.1"/>
</dbReference>
<reference evidence="3" key="1">
    <citation type="journal article" date="2019" name="Int. J. Syst. Evol. Microbiol.">
        <title>The Global Catalogue of Microorganisms (GCM) 10K type strain sequencing project: providing services to taxonomists for standard genome sequencing and annotation.</title>
        <authorList>
            <consortium name="The Broad Institute Genomics Platform"/>
            <consortium name="The Broad Institute Genome Sequencing Center for Infectious Disease"/>
            <person name="Wu L."/>
            <person name="Ma J."/>
        </authorList>
    </citation>
    <scope>NUCLEOTIDE SEQUENCE [LARGE SCALE GENOMIC DNA]</scope>
    <source>
        <strain evidence="3">KCTC 52473</strain>
    </source>
</reference>
<dbReference type="InterPro" id="IPR029069">
    <property type="entry name" value="HotDog_dom_sf"/>
</dbReference>
<evidence type="ECO:0000313" key="3">
    <source>
        <dbReference type="Proteomes" id="UP001595478"/>
    </source>
</evidence>
<gene>
    <name evidence="2" type="ORF">ACFOHL_02765</name>
</gene>
<dbReference type="SUPFAM" id="SSF54637">
    <property type="entry name" value="Thioesterase/thiol ester dehydrase-isomerase"/>
    <property type="match status" value="1"/>
</dbReference>
<sequence>MLDFPNASEPVDDLRELNWLLPAPYIEVWRIESNDIDHYNHVNNTAYVAQIEEVAWAHSNAIGLSIEHYKTLDRAMVIRQHRLSYIQPCHLHDEIACATWIVFCDKKLRLQRQFQFISIKHGKTVFHAHTDFVCTVLSTGKPTRIPPLFAEIYAKHVVQDRATITQGNEQTC</sequence>
<dbReference type="CDD" id="cd00586">
    <property type="entry name" value="4HBT"/>
    <property type="match status" value="1"/>
</dbReference>
<dbReference type="Gene3D" id="3.10.129.10">
    <property type="entry name" value="Hotdog Thioesterase"/>
    <property type="match status" value="1"/>
</dbReference>
<organism evidence="2 3">
    <name type="scientific">Agaribacter flavus</name>
    <dbReference type="NCBI Taxonomy" id="1902781"/>
    <lineage>
        <taxon>Bacteria</taxon>
        <taxon>Pseudomonadati</taxon>
        <taxon>Pseudomonadota</taxon>
        <taxon>Gammaproteobacteria</taxon>
        <taxon>Alteromonadales</taxon>
        <taxon>Alteromonadaceae</taxon>
        <taxon>Agaribacter</taxon>
    </lineage>
</organism>
<evidence type="ECO:0000256" key="1">
    <source>
        <dbReference type="ARBA" id="ARBA00022801"/>
    </source>
</evidence>